<dbReference type="PANTHER" id="PTHR43267">
    <property type="entry name" value="TRNA THREONYLCARBAMOYLADENOSINE DEHYDRATASE"/>
    <property type="match status" value="1"/>
</dbReference>
<dbReference type="RefSeq" id="WP_174408383.1">
    <property type="nucleotide sequence ID" value="NZ_BLVP01000001.1"/>
</dbReference>
<evidence type="ECO:0000313" key="3">
    <source>
        <dbReference type="Proteomes" id="UP000503820"/>
    </source>
</evidence>
<dbReference type="GO" id="GO:0061504">
    <property type="term" value="P:cyclic threonylcarbamoyladenosine biosynthetic process"/>
    <property type="evidence" value="ECO:0007669"/>
    <property type="project" value="TreeGrafter"/>
</dbReference>
<accession>A0A7J0BPR5</accession>
<evidence type="ECO:0000313" key="2">
    <source>
        <dbReference type="EMBL" id="GFM35696.1"/>
    </source>
</evidence>
<comment type="caution">
    <text evidence="2">The sequence shown here is derived from an EMBL/GenBank/DDBJ whole genome shotgun (WGS) entry which is preliminary data.</text>
</comment>
<keyword evidence="3" id="KW-1185">Reference proteome</keyword>
<evidence type="ECO:0000259" key="1">
    <source>
        <dbReference type="Pfam" id="PF00899"/>
    </source>
</evidence>
<sequence length="222" mass="23198">MENGTETLFDSGLRRYLTPEQVEILATARVGIAGAGGLGSNCAMLLARCGVRQFVIADHDCVDGSNLNRQFYFPDQAGRAKVAALRDNLLAINPAVCVTMHRIELTPACVCGVFAGCGVVVEALDGVDGKKMMAEAFLGRGAFFVSASGMAGWGGADMRRRAVRDVAVFVGDFSSDIATMPPMAPRVMMAAAMQADAVLAHLLGTCVADGGACMTESTGREP</sequence>
<proteinExistence type="predicted"/>
<dbReference type="SUPFAM" id="SSF69572">
    <property type="entry name" value="Activating enzymes of the ubiquitin-like proteins"/>
    <property type="match status" value="1"/>
</dbReference>
<dbReference type="AlphaFoldDB" id="A0A7J0BPR5"/>
<dbReference type="InterPro" id="IPR000594">
    <property type="entry name" value="ThiF_NAD_FAD-bd"/>
</dbReference>
<dbReference type="GO" id="GO:0061503">
    <property type="term" value="F:tRNA threonylcarbamoyladenosine dehydratase"/>
    <property type="evidence" value="ECO:0007669"/>
    <property type="project" value="TreeGrafter"/>
</dbReference>
<dbReference type="Gene3D" id="3.40.50.720">
    <property type="entry name" value="NAD(P)-binding Rossmann-like Domain"/>
    <property type="match status" value="1"/>
</dbReference>
<dbReference type="EMBL" id="BLVP01000001">
    <property type="protein sequence ID" value="GFM35696.1"/>
    <property type="molecule type" value="Genomic_DNA"/>
</dbReference>
<feature type="domain" description="THIF-type NAD/FAD binding fold" evidence="1">
    <location>
        <begin position="19"/>
        <end position="159"/>
    </location>
</feature>
<dbReference type="InterPro" id="IPR045886">
    <property type="entry name" value="ThiF/MoeB/HesA"/>
</dbReference>
<protein>
    <submittedName>
        <fullName evidence="2">Thiamine biosynthesis protein ThiF</fullName>
    </submittedName>
</protein>
<dbReference type="Pfam" id="PF00899">
    <property type="entry name" value="ThiF"/>
    <property type="match status" value="1"/>
</dbReference>
<reference evidence="2 3" key="1">
    <citation type="submission" date="2020-05" db="EMBL/GenBank/DDBJ databases">
        <title>Draft genome sequence of Desulfovibrio psychrotolerans JS1T.</title>
        <authorList>
            <person name="Ueno A."/>
            <person name="Tamazawa S."/>
            <person name="Tamamura S."/>
            <person name="Murakami T."/>
            <person name="Kiyama T."/>
            <person name="Inomata H."/>
            <person name="Amano Y."/>
            <person name="Miyakawa K."/>
            <person name="Tamaki H."/>
            <person name="Naganuma T."/>
            <person name="Kaneko K."/>
        </authorList>
    </citation>
    <scope>NUCLEOTIDE SEQUENCE [LARGE SCALE GENOMIC DNA]</scope>
    <source>
        <strain evidence="2 3">JS1</strain>
    </source>
</reference>
<name>A0A7J0BPR5_9BACT</name>
<dbReference type="GO" id="GO:0008641">
    <property type="term" value="F:ubiquitin-like modifier activating enzyme activity"/>
    <property type="evidence" value="ECO:0007669"/>
    <property type="project" value="InterPro"/>
</dbReference>
<dbReference type="NCBIfam" id="NF006395">
    <property type="entry name" value="PRK08644.1"/>
    <property type="match status" value="1"/>
</dbReference>
<dbReference type="PANTHER" id="PTHR43267:SF3">
    <property type="entry name" value="THIF PROTEIN"/>
    <property type="match status" value="1"/>
</dbReference>
<dbReference type="InterPro" id="IPR035985">
    <property type="entry name" value="Ubiquitin-activating_enz"/>
</dbReference>
<organism evidence="2 3">
    <name type="scientific">Desulfovibrio psychrotolerans</name>
    <dbReference type="NCBI Taxonomy" id="415242"/>
    <lineage>
        <taxon>Bacteria</taxon>
        <taxon>Pseudomonadati</taxon>
        <taxon>Thermodesulfobacteriota</taxon>
        <taxon>Desulfovibrionia</taxon>
        <taxon>Desulfovibrionales</taxon>
        <taxon>Desulfovibrionaceae</taxon>
        <taxon>Desulfovibrio</taxon>
    </lineage>
</organism>
<dbReference type="Proteomes" id="UP000503820">
    <property type="component" value="Unassembled WGS sequence"/>
</dbReference>
<gene>
    <name evidence="2" type="ORF">DSM19430T_03800</name>
</gene>